<protein>
    <submittedName>
        <fullName evidence="6">Putative lipooligosaccharide transport system, periplasmic component (LptA family)</fullName>
    </submittedName>
</protein>
<dbReference type="GO" id="GO:0015920">
    <property type="term" value="P:lipopolysaccharide transport"/>
    <property type="evidence" value="ECO:0007669"/>
    <property type="project" value="InterPro"/>
</dbReference>
<dbReference type="Gene3D" id="2.60.450.10">
    <property type="entry name" value="Lipopolysaccharide (LPS) transport protein A like domain"/>
    <property type="match status" value="1"/>
</dbReference>
<evidence type="ECO:0000256" key="1">
    <source>
        <dbReference type="ARBA" id="ARBA00022448"/>
    </source>
</evidence>
<reference evidence="6 7" key="1">
    <citation type="submission" date="2016-07" db="EMBL/GenBank/DDBJ databases">
        <title>Comparative genomics of the Campylobacter concisus group.</title>
        <authorList>
            <person name="Miller W.G."/>
            <person name="Yee E."/>
            <person name="Chapman M.H."/>
            <person name="Huynh S."/>
            <person name="Bono J.L."/>
            <person name="On S.L.W."/>
            <person name="StLeger J."/>
            <person name="Foster G."/>
            <person name="Parker C.T."/>
        </authorList>
    </citation>
    <scope>NUCLEOTIDE SEQUENCE [LARGE SCALE GENOMIC DNA]</scope>
    <source>
        <strain evidence="6 7">ATCC 33238</strain>
    </source>
</reference>
<dbReference type="InterPro" id="IPR052037">
    <property type="entry name" value="LPS_export_LptA"/>
</dbReference>
<dbReference type="GO" id="GO:0017089">
    <property type="term" value="F:glycolipid transfer activity"/>
    <property type="evidence" value="ECO:0007669"/>
    <property type="project" value="TreeGrafter"/>
</dbReference>
<dbReference type="NCBIfam" id="TIGR03002">
    <property type="entry name" value="outer_YhbN_LptA"/>
    <property type="match status" value="1"/>
</dbReference>
<feature type="signal peptide" evidence="4">
    <location>
        <begin position="1"/>
        <end position="22"/>
    </location>
</feature>
<accession>A0A6G5QNN4</accession>
<dbReference type="PANTHER" id="PTHR36504">
    <property type="entry name" value="LIPOPOLYSACCHARIDE EXPORT SYSTEM PROTEIN LPTA"/>
    <property type="match status" value="1"/>
</dbReference>
<dbReference type="InterPro" id="IPR014340">
    <property type="entry name" value="LptA"/>
</dbReference>
<dbReference type="Proteomes" id="UP000502377">
    <property type="component" value="Chromosome"/>
</dbReference>
<gene>
    <name evidence="6" type="ORF">CRECT_1581</name>
</gene>
<feature type="domain" description="Organic solvent tolerance-like N-terminal" evidence="5">
    <location>
        <begin position="26"/>
        <end position="136"/>
    </location>
</feature>
<dbReference type="InterPro" id="IPR005653">
    <property type="entry name" value="OstA-like_N"/>
</dbReference>
<name>A0A6G5QNN4_CAMRE</name>
<dbReference type="AlphaFoldDB" id="A0A6G5QNN4"/>
<evidence type="ECO:0000256" key="2">
    <source>
        <dbReference type="ARBA" id="ARBA00022729"/>
    </source>
</evidence>
<dbReference type="RefSeq" id="WP_004319615.1">
    <property type="nucleotide sequence ID" value="NZ_CAUTXX010000008.1"/>
</dbReference>
<feature type="chain" id="PRO_5026132434" evidence="4">
    <location>
        <begin position="23"/>
        <end position="158"/>
    </location>
</feature>
<keyword evidence="2 4" id="KW-0732">Signal</keyword>
<dbReference type="KEGG" id="crx:CRECT_1581"/>
<dbReference type="GO" id="GO:0001530">
    <property type="term" value="F:lipopolysaccharide binding"/>
    <property type="evidence" value="ECO:0007669"/>
    <property type="project" value="InterPro"/>
</dbReference>
<sequence length="158" mass="17768">MIKFGFKKAVLALMLGALPLLAEQVEVTADEFYADEGKQISEFKGNVNIKKGKDTLTANLAVIYFDKKRNPLKYVASGNAKFRVFIKNKTYDGSGNELIYEPAQNLYTINGNGFLHEIQTDKKVYGEKITVNQNSGTYNVNGSKKEPVKFIFQIEDKK</sequence>
<dbReference type="EMBL" id="CP012543">
    <property type="protein sequence ID" value="QCD47217.1"/>
    <property type="molecule type" value="Genomic_DNA"/>
</dbReference>
<keyword evidence="1" id="KW-0813">Transport</keyword>
<evidence type="ECO:0000256" key="4">
    <source>
        <dbReference type="SAM" id="SignalP"/>
    </source>
</evidence>
<evidence type="ECO:0000313" key="7">
    <source>
        <dbReference type="Proteomes" id="UP000502377"/>
    </source>
</evidence>
<evidence type="ECO:0000259" key="5">
    <source>
        <dbReference type="Pfam" id="PF03968"/>
    </source>
</evidence>
<dbReference type="PANTHER" id="PTHR36504:SF1">
    <property type="entry name" value="LIPOPOLYSACCHARIDE EXPORT SYSTEM PROTEIN LPTA"/>
    <property type="match status" value="1"/>
</dbReference>
<keyword evidence="3" id="KW-0574">Periplasm</keyword>
<proteinExistence type="predicted"/>
<dbReference type="GO" id="GO:0030288">
    <property type="term" value="C:outer membrane-bounded periplasmic space"/>
    <property type="evidence" value="ECO:0007669"/>
    <property type="project" value="TreeGrafter"/>
</dbReference>
<organism evidence="6 7">
    <name type="scientific">Campylobacter rectus</name>
    <name type="common">Wolinella recta</name>
    <dbReference type="NCBI Taxonomy" id="203"/>
    <lineage>
        <taxon>Bacteria</taxon>
        <taxon>Pseudomonadati</taxon>
        <taxon>Campylobacterota</taxon>
        <taxon>Epsilonproteobacteria</taxon>
        <taxon>Campylobacterales</taxon>
        <taxon>Campylobacteraceae</taxon>
        <taxon>Campylobacter</taxon>
    </lineage>
</organism>
<dbReference type="Pfam" id="PF03968">
    <property type="entry name" value="LptD_N"/>
    <property type="match status" value="1"/>
</dbReference>
<evidence type="ECO:0000256" key="3">
    <source>
        <dbReference type="ARBA" id="ARBA00022764"/>
    </source>
</evidence>
<dbReference type="GO" id="GO:0009279">
    <property type="term" value="C:cell outer membrane"/>
    <property type="evidence" value="ECO:0007669"/>
    <property type="project" value="TreeGrafter"/>
</dbReference>
<evidence type="ECO:0000313" key="6">
    <source>
        <dbReference type="EMBL" id="QCD47217.1"/>
    </source>
</evidence>